<dbReference type="InterPro" id="IPR007329">
    <property type="entry name" value="FMN-bd"/>
</dbReference>
<dbReference type="STRING" id="1317117.ATO7_04340"/>
<reference evidence="3 4" key="1">
    <citation type="submission" date="2013-04" db="EMBL/GenBank/DDBJ databases">
        <title>Oceanococcus atlanticus 22II-S10r2 Genome Sequencing.</title>
        <authorList>
            <person name="Lai Q."/>
            <person name="Li G."/>
            <person name="Shao Z."/>
        </authorList>
    </citation>
    <scope>NUCLEOTIDE SEQUENCE [LARGE SCALE GENOMIC DNA]</scope>
    <source>
        <strain evidence="3 4">22II-S10r2</strain>
    </source>
</reference>
<dbReference type="GO" id="GO:0016020">
    <property type="term" value="C:membrane"/>
    <property type="evidence" value="ECO:0007669"/>
    <property type="project" value="InterPro"/>
</dbReference>
<comment type="caution">
    <text evidence="3">The sequence shown here is derived from an EMBL/GenBank/DDBJ whole genome shotgun (WGS) entry which is preliminary data.</text>
</comment>
<dbReference type="Proteomes" id="UP000192342">
    <property type="component" value="Unassembled WGS sequence"/>
</dbReference>
<proteinExistence type="predicted"/>
<feature type="signal peptide" evidence="1">
    <location>
        <begin position="1"/>
        <end position="32"/>
    </location>
</feature>
<dbReference type="GO" id="GO:0010181">
    <property type="term" value="F:FMN binding"/>
    <property type="evidence" value="ECO:0007669"/>
    <property type="project" value="InterPro"/>
</dbReference>
<gene>
    <name evidence="3" type="ORF">ATO7_04340</name>
</gene>
<organism evidence="3 4">
    <name type="scientific">Oceanococcus atlanticus</name>
    <dbReference type="NCBI Taxonomy" id="1317117"/>
    <lineage>
        <taxon>Bacteria</taxon>
        <taxon>Pseudomonadati</taxon>
        <taxon>Pseudomonadota</taxon>
        <taxon>Gammaproteobacteria</taxon>
        <taxon>Chromatiales</taxon>
        <taxon>Oceanococcaceae</taxon>
        <taxon>Oceanococcus</taxon>
    </lineage>
</organism>
<dbReference type="SMART" id="SM00900">
    <property type="entry name" value="FMN_bind"/>
    <property type="match status" value="1"/>
</dbReference>
<evidence type="ECO:0000256" key="1">
    <source>
        <dbReference type="SAM" id="SignalP"/>
    </source>
</evidence>
<feature type="chain" id="PRO_5012824419" evidence="1">
    <location>
        <begin position="33"/>
        <end position="183"/>
    </location>
</feature>
<keyword evidence="4" id="KW-1185">Reference proteome</keyword>
<sequence length="183" mass="20639">MASILASAISSKRPWALLCLILACAFTPSAFAEGVYLSQDQFLAESFDGEPPPAQLMWLTGPLREQVSDILGHAPRAARVRYWSDAQRSAWVLEEIGKEQPITMGFVVDNGELHATRVLIYRESRGWEIRHDFFTRQFERLRLTEQHRLSGPVDNISGATLSVSAARRMARVALLLDRHRPHS</sequence>
<name>A0A1Y1SHE8_9GAMM</name>
<dbReference type="EMBL" id="AQQV01000001">
    <property type="protein sequence ID" value="ORE89077.1"/>
    <property type="molecule type" value="Genomic_DNA"/>
</dbReference>
<evidence type="ECO:0000259" key="2">
    <source>
        <dbReference type="SMART" id="SM00900"/>
    </source>
</evidence>
<evidence type="ECO:0000313" key="4">
    <source>
        <dbReference type="Proteomes" id="UP000192342"/>
    </source>
</evidence>
<dbReference type="AlphaFoldDB" id="A0A1Y1SHE8"/>
<protein>
    <submittedName>
        <fullName evidence="3">FMN-binding domain-containing protein</fullName>
    </submittedName>
</protein>
<keyword evidence="1" id="KW-0732">Signal</keyword>
<dbReference type="Pfam" id="PF04205">
    <property type="entry name" value="FMN_bind"/>
    <property type="match status" value="1"/>
</dbReference>
<feature type="domain" description="FMN-binding" evidence="2">
    <location>
        <begin position="97"/>
        <end position="177"/>
    </location>
</feature>
<evidence type="ECO:0000313" key="3">
    <source>
        <dbReference type="EMBL" id="ORE89077.1"/>
    </source>
</evidence>
<accession>A0A1Y1SHE8</accession>